<dbReference type="PANTHER" id="PTHR42794:SF1">
    <property type="entry name" value="HEMIN IMPORT ATP-BINDING PROTEIN HMUV"/>
    <property type="match status" value="1"/>
</dbReference>
<reference evidence="3" key="1">
    <citation type="journal article" date="2014" name="Front. Microbiol.">
        <title>High frequency of phylogenetically diverse reductive dehalogenase-homologous genes in deep subseafloor sedimentary metagenomes.</title>
        <authorList>
            <person name="Kawai M."/>
            <person name="Futagami T."/>
            <person name="Toyoda A."/>
            <person name="Takaki Y."/>
            <person name="Nishi S."/>
            <person name="Hori S."/>
            <person name="Arai W."/>
            <person name="Tsubouchi T."/>
            <person name="Morono Y."/>
            <person name="Uchiyama I."/>
            <person name="Ito T."/>
            <person name="Fujiyama A."/>
            <person name="Inagaki F."/>
            <person name="Takami H."/>
        </authorList>
    </citation>
    <scope>NUCLEOTIDE SEQUENCE</scope>
    <source>
        <strain evidence="3">Expedition CK06-06</strain>
    </source>
</reference>
<sequence>IFKKVLENDKIIIISAFHDLNLASILSNQLILLNKGKIEKIGTPQEVINEDIFKKVYGTRPTIINHPILHIPQVII</sequence>
<accession>X0Y5Y0</accession>
<proteinExistence type="predicted"/>
<keyword evidence="1" id="KW-0813">Transport</keyword>
<keyword evidence="2" id="KW-1278">Translocase</keyword>
<evidence type="ECO:0000256" key="2">
    <source>
        <dbReference type="ARBA" id="ARBA00022967"/>
    </source>
</evidence>
<gene>
    <name evidence="3" type="ORF">S01H1_77470</name>
</gene>
<dbReference type="SUPFAM" id="SSF52540">
    <property type="entry name" value="P-loop containing nucleoside triphosphate hydrolases"/>
    <property type="match status" value="1"/>
</dbReference>
<organism evidence="3">
    <name type="scientific">marine sediment metagenome</name>
    <dbReference type="NCBI Taxonomy" id="412755"/>
    <lineage>
        <taxon>unclassified sequences</taxon>
        <taxon>metagenomes</taxon>
        <taxon>ecological metagenomes</taxon>
    </lineage>
</organism>
<name>X0Y5Y0_9ZZZZ</name>
<evidence type="ECO:0008006" key="4">
    <source>
        <dbReference type="Google" id="ProtNLM"/>
    </source>
</evidence>
<evidence type="ECO:0000313" key="3">
    <source>
        <dbReference type="EMBL" id="GAG51170.1"/>
    </source>
</evidence>
<protein>
    <recommendedName>
        <fullName evidence="4">ABC transporter domain-containing protein</fullName>
    </recommendedName>
</protein>
<dbReference type="InterPro" id="IPR027417">
    <property type="entry name" value="P-loop_NTPase"/>
</dbReference>
<dbReference type="EMBL" id="BARS01052068">
    <property type="protein sequence ID" value="GAG51170.1"/>
    <property type="molecule type" value="Genomic_DNA"/>
</dbReference>
<dbReference type="AlphaFoldDB" id="X0Y5Y0"/>
<dbReference type="PANTHER" id="PTHR42794">
    <property type="entry name" value="HEMIN IMPORT ATP-BINDING PROTEIN HMUV"/>
    <property type="match status" value="1"/>
</dbReference>
<comment type="caution">
    <text evidence="3">The sequence shown here is derived from an EMBL/GenBank/DDBJ whole genome shotgun (WGS) entry which is preliminary data.</text>
</comment>
<feature type="non-terminal residue" evidence="3">
    <location>
        <position position="1"/>
    </location>
</feature>
<dbReference type="Gene3D" id="3.40.50.300">
    <property type="entry name" value="P-loop containing nucleotide triphosphate hydrolases"/>
    <property type="match status" value="1"/>
</dbReference>
<evidence type="ECO:0000256" key="1">
    <source>
        <dbReference type="ARBA" id="ARBA00022448"/>
    </source>
</evidence>